<dbReference type="EMBL" id="WPHU01000009">
    <property type="protein sequence ID" value="MVA58481.1"/>
    <property type="molecule type" value="Genomic_DNA"/>
</dbReference>
<feature type="domain" description="HTH cro/C1-type" evidence="2">
    <location>
        <begin position="11"/>
        <end position="65"/>
    </location>
</feature>
<sequence length="86" mass="9654">MDLKEVMAVNLRRIRHDKNLTQEQLAERTNVSMRYIGSIERGKVSASVTVLGQIAEALGIDPCELLRRKTVAIDECQEADRKADEG</sequence>
<evidence type="ECO:0000313" key="3">
    <source>
        <dbReference type="EMBL" id="MBF2717700.1"/>
    </source>
</evidence>
<evidence type="ECO:0000313" key="4">
    <source>
        <dbReference type="EMBL" id="MVA58481.1"/>
    </source>
</evidence>
<accession>A0A7K1RKK2</accession>
<dbReference type="PANTHER" id="PTHR46797">
    <property type="entry name" value="HTH-TYPE TRANSCRIPTIONAL REGULATOR"/>
    <property type="match status" value="1"/>
</dbReference>
<dbReference type="GO" id="GO:0003700">
    <property type="term" value="F:DNA-binding transcription factor activity"/>
    <property type="evidence" value="ECO:0007669"/>
    <property type="project" value="TreeGrafter"/>
</dbReference>
<reference evidence="3" key="2">
    <citation type="submission" date="2020-11" db="EMBL/GenBank/DDBJ databases">
        <title>Agrobacterium vitis strain K377 genome.</title>
        <authorList>
            <person name="Xi H."/>
        </authorList>
    </citation>
    <scope>NUCLEOTIDE SEQUENCE</scope>
    <source>
        <strain evidence="3">K377</strain>
    </source>
</reference>
<dbReference type="SMART" id="SM00530">
    <property type="entry name" value="HTH_XRE"/>
    <property type="match status" value="1"/>
</dbReference>
<dbReference type="Proteomes" id="UP000440716">
    <property type="component" value="Unassembled WGS sequence"/>
</dbReference>
<dbReference type="Pfam" id="PF01381">
    <property type="entry name" value="HTH_3"/>
    <property type="match status" value="1"/>
</dbReference>
<comment type="caution">
    <text evidence="4">The sequence shown here is derived from an EMBL/GenBank/DDBJ whole genome shotgun (WGS) entry which is preliminary data.</text>
</comment>
<name>A0A7K1RKK2_AGRVI</name>
<dbReference type="AlphaFoldDB" id="A0A7K1RKK2"/>
<protein>
    <submittedName>
        <fullName evidence="4">Helix-turn-helix domain-containing protein</fullName>
    </submittedName>
    <submittedName>
        <fullName evidence="3">Helix-turn-helix transcriptional regulator</fullName>
    </submittedName>
</protein>
<dbReference type="RefSeq" id="WP_156592285.1">
    <property type="nucleotide sequence ID" value="NZ_JACXXJ020000005.1"/>
</dbReference>
<organism evidence="4 5">
    <name type="scientific">Agrobacterium vitis</name>
    <name type="common">Rhizobium vitis</name>
    <dbReference type="NCBI Taxonomy" id="373"/>
    <lineage>
        <taxon>Bacteria</taxon>
        <taxon>Pseudomonadati</taxon>
        <taxon>Pseudomonadota</taxon>
        <taxon>Alphaproteobacteria</taxon>
        <taxon>Hyphomicrobiales</taxon>
        <taxon>Rhizobiaceae</taxon>
        <taxon>Rhizobium/Agrobacterium group</taxon>
        <taxon>Agrobacterium</taxon>
    </lineage>
</organism>
<keyword evidence="1" id="KW-0238">DNA-binding</keyword>
<evidence type="ECO:0000256" key="1">
    <source>
        <dbReference type="ARBA" id="ARBA00023125"/>
    </source>
</evidence>
<dbReference type="GO" id="GO:0005829">
    <property type="term" value="C:cytosol"/>
    <property type="evidence" value="ECO:0007669"/>
    <property type="project" value="TreeGrafter"/>
</dbReference>
<evidence type="ECO:0000313" key="5">
    <source>
        <dbReference type="Proteomes" id="UP000440716"/>
    </source>
</evidence>
<dbReference type="InterPro" id="IPR001387">
    <property type="entry name" value="Cro/C1-type_HTH"/>
</dbReference>
<evidence type="ECO:0000259" key="2">
    <source>
        <dbReference type="PROSITE" id="PS50943"/>
    </source>
</evidence>
<dbReference type="GO" id="GO:0003677">
    <property type="term" value="F:DNA binding"/>
    <property type="evidence" value="ECO:0007669"/>
    <property type="project" value="UniProtKB-KW"/>
</dbReference>
<dbReference type="Proteomes" id="UP000655037">
    <property type="component" value="Unassembled WGS sequence"/>
</dbReference>
<reference evidence="4 5" key="1">
    <citation type="submission" date="2019-12" db="EMBL/GenBank/DDBJ databases">
        <title>Whole-genome sequencing of Allorhizobium vitis.</title>
        <authorList>
            <person name="Gan H.M."/>
            <person name="Szegedi E."/>
            <person name="Burr T."/>
            <person name="Savka M.A."/>
        </authorList>
    </citation>
    <scope>NUCLEOTIDE SEQUENCE [LARGE SCALE GENOMIC DNA]</scope>
    <source>
        <strain evidence="4 5">CG415</strain>
    </source>
</reference>
<proteinExistence type="predicted"/>
<dbReference type="EMBL" id="JACXXJ020000005">
    <property type="protein sequence ID" value="MBF2717700.1"/>
    <property type="molecule type" value="Genomic_DNA"/>
</dbReference>
<dbReference type="PROSITE" id="PS50943">
    <property type="entry name" value="HTH_CROC1"/>
    <property type="match status" value="1"/>
</dbReference>
<dbReference type="Gene3D" id="1.10.260.40">
    <property type="entry name" value="lambda repressor-like DNA-binding domains"/>
    <property type="match status" value="1"/>
</dbReference>
<dbReference type="SUPFAM" id="SSF47413">
    <property type="entry name" value="lambda repressor-like DNA-binding domains"/>
    <property type="match status" value="1"/>
</dbReference>
<dbReference type="PANTHER" id="PTHR46797:SF1">
    <property type="entry name" value="METHYLPHOSPHONATE SYNTHASE"/>
    <property type="match status" value="1"/>
</dbReference>
<gene>
    <name evidence="4" type="ORF">GOZ88_20465</name>
    <name evidence="3" type="ORF">IEI95_026185</name>
</gene>
<dbReference type="InterPro" id="IPR050807">
    <property type="entry name" value="TransReg_Diox_bact_type"/>
</dbReference>
<dbReference type="CDD" id="cd00093">
    <property type="entry name" value="HTH_XRE"/>
    <property type="match status" value="1"/>
</dbReference>
<dbReference type="InterPro" id="IPR010982">
    <property type="entry name" value="Lambda_DNA-bd_dom_sf"/>
</dbReference>